<protein>
    <submittedName>
        <fullName evidence="1">Uncharacterized protein</fullName>
    </submittedName>
</protein>
<dbReference type="EMBL" id="OX336137">
    <property type="protein sequence ID" value="CAI2717531.1"/>
    <property type="molecule type" value="Genomic_DNA"/>
</dbReference>
<gene>
    <name evidence="1" type="ORF">NSPWAT_0672</name>
</gene>
<dbReference type="Proteomes" id="UP001157733">
    <property type="component" value="Chromosome"/>
</dbReference>
<accession>A0ABM9HBS5</accession>
<name>A0ABM9HBS5_9BACT</name>
<keyword evidence="2" id="KW-1185">Reference proteome</keyword>
<proteinExistence type="predicted"/>
<evidence type="ECO:0000313" key="1">
    <source>
        <dbReference type="EMBL" id="CAI2717531.1"/>
    </source>
</evidence>
<sequence>MHKKGALFNRLYFNKLSGGQIYKTILNHSIFSNKGFFMKMAQEGLPYWTGVFHDHYYSIRYQSRHRNNCIQNLFHFFPPKNRSGFDLRYASLHFLLSHLG</sequence>
<reference evidence="1 2" key="1">
    <citation type="submission" date="2022-09" db="EMBL/GenBank/DDBJ databases">
        <authorList>
            <person name="Kop L."/>
        </authorList>
    </citation>
    <scope>NUCLEOTIDE SEQUENCE [LARGE SCALE GENOMIC DNA]</scope>
    <source>
        <strain evidence="1 2">347</strain>
    </source>
</reference>
<evidence type="ECO:0000313" key="2">
    <source>
        <dbReference type="Proteomes" id="UP001157733"/>
    </source>
</evidence>
<organism evidence="1 2">
    <name type="scientific">Nitrospina watsonii</name>
    <dbReference type="NCBI Taxonomy" id="1323948"/>
    <lineage>
        <taxon>Bacteria</taxon>
        <taxon>Pseudomonadati</taxon>
        <taxon>Nitrospinota/Tectimicrobiota group</taxon>
        <taxon>Nitrospinota</taxon>
        <taxon>Nitrospinia</taxon>
        <taxon>Nitrospinales</taxon>
        <taxon>Nitrospinaceae</taxon>
        <taxon>Nitrospina</taxon>
    </lineage>
</organism>